<feature type="compositionally biased region" description="Polar residues" evidence="1">
    <location>
        <begin position="524"/>
        <end position="550"/>
    </location>
</feature>
<sequence>MTCNGNIMAHLDPTAISEVNGASVVQASPEGDSSSSEGTAKDAVSSEEPTDSVQGPKKLEASPEVKAVSQSNESSDGDESDQNKSDQGYESGKTNASGNGGGTSTIDEVNLTPPSSTPEQQTEHQELPVPNTSESEDKIGSAIAQDGHNNLLVASELGTVQTPKKNKVAPRSPATEVEKTTVTTKNGEGAPQGIPVTLQEPPTLSRPSYSVPPHLRPRVPHQSGLQNSRQMPPSELVRFNKGYRGQSNYPAHEPRRDTVNREQYTRISAQLMKANQDLADERANTVIMREALQEEYNVKFDAASANLLSIYIREQVDAIFAKTRFQAKEAELKFREEKIQQLEVFLAEGQMQLAKKDEEGGGEPMSAVQTRQIRREAVLATKNDLAKKQARVNAEKELVDITKKAQKTREECYKTLIRESLQAELNKTAVSKDKAHETAKVAYHDGFADGKEAGRKEVVPKPDNQQDNFLEGYRVSHVTQVLMSKLRQGKIPADSPQLDFLFDANHAYNPCTMGERLGRMEDGNVTTAVPNGNDSPTGHATTNGHASPTGNAASNSHAAPNSNASTNGHATRNTTVMEQPTTNGRIDGPVQQEPEEPVHRMPPPRLTFAAELRGPTPMHNGDFILANYPAASSSTHQAPVQRPAVQPQEGENLIDLL</sequence>
<reference evidence="2 3" key="1">
    <citation type="journal article" date="2018" name="BMC Genomics">
        <title>Comparative genomics of the wheat fungal pathogen Pyrenophora tritici-repentis reveals chromosomal variations and genome plasticity.</title>
        <authorList>
            <person name="Moolhuijzen P."/>
            <person name="See P.T."/>
            <person name="Hane J.K."/>
            <person name="Shi G."/>
            <person name="Liu Z."/>
            <person name="Oliver R.P."/>
            <person name="Moffat C.S."/>
        </authorList>
    </citation>
    <scope>NUCLEOTIDE SEQUENCE [LARGE SCALE GENOMIC DNA]</scope>
    <source>
        <strain evidence="2">M4</strain>
    </source>
</reference>
<feature type="region of interest" description="Disordered" evidence="1">
    <location>
        <begin position="20"/>
        <end position="233"/>
    </location>
</feature>
<feature type="compositionally biased region" description="Polar residues" evidence="1">
    <location>
        <begin position="568"/>
        <end position="584"/>
    </location>
</feature>
<name>A0A2W1FSW3_9PLEO</name>
<gene>
    <name evidence="2" type="ORF">PtrM4_017330</name>
</gene>
<organism evidence="2 3">
    <name type="scientific">Pyrenophora tritici-repentis</name>
    <dbReference type="NCBI Taxonomy" id="45151"/>
    <lineage>
        <taxon>Eukaryota</taxon>
        <taxon>Fungi</taxon>
        <taxon>Dikarya</taxon>
        <taxon>Ascomycota</taxon>
        <taxon>Pezizomycotina</taxon>
        <taxon>Dothideomycetes</taxon>
        <taxon>Pleosporomycetidae</taxon>
        <taxon>Pleosporales</taxon>
        <taxon>Pleosporineae</taxon>
        <taxon>Pleosporaceae</taxon>
        <taxon>Pyrenophora</taxon>
    </lineage>
</organism>
<feature type="region of interest" description="Disordered" evidence="1">
    <location>
        <begin position="523"/>
        <end position="602"/>
    </location>
</feature>
<feature type="compositionally biased region" description="Low complexity" evidence="1">
    <location>
        <begin position="637"/>
        <end position="648"/>
    </location>
</feature>
<dbReference type="KEGG" id="ptrr:6338911"/>
<protein>
    <submittedName>
        <fullName evidence="2">FliJ domain containing protein</fullName>
    </submittedName>
</protein>
<dbReference type="AlphaFoldDB" id="A0A2W1FSW3"/>
<feature type="compositionally biased region" description="Low complexity" evidence="1">
    <location>
        <begin position="551"/>
        <end position="567"/>
    </location>
</feature>
<evidence type="ECO:0000313" key="3">
    <source>
        <dbReference type="Proteomes" id="UP000245464"/>
    </source>
</evidence>
<dbReference type="EMBL" id="NQIK02000001">
    <property type="protein sequence ID" value="KAF7577493.1"/>
    <property type="molecule type" value="Genomic_DNA"/>
</dbReference>
<comment type="caution">
    <text evidence="2">The sequence shown here is derived from an EMBL/GenBank/DDBJ whole genome shotgun (WGS) entry which is preliminary data.</text>
</comment>
<feature type="compositionally biased region" description="Polar residues" evidence="1">
    <location>
        <begin position="23"/>
        <end position="38"/>
    </location>
</feature>
<dbReference type="Proteomes" id="UP000245464">
    <property type="component" value="Chromosome 1"/>
</dbReference>
<feature type="region of interest" description="Disordered" evidence="1">
    <location>
        <begin position="634"/>
        <end position="657"/>
    </location>
</feature>
<evidence type="ECO:0000256" key="1">
    <source>
        <dbReference type="SAM" id="MobiDB-lite"/>
    </source>
</evidence>
<dbReference type="GeneID" id="6338911"/>
<accession>A0A2W1FSW3</accession>
<proteinExistence type="predicted"/>
<evidence type="ECO:0000313" key="2">
    <source>
        <dbReference type="EMBL" id="KAF7577493.1"/>
    </source>
</evidence>
<dbReference type="RefSeq" id="XP_001931647.2">
    <property type="nucleotide sequence ID" value="XM_001931612.2"/>
</dbReference>